<dbReference type="GO" id="GO:0005737">
    <property type="term" value="C:cytoplasm"/>
    <property type="evidence" value="ECO:0007669"/>
    <property type="project" value="UniProtKB-ARBA"/>
</dbReference>
<dbReference type="Gene3D" id="3.30.230.10">
    <property type="match status" value="1"/>
</dbReference>
<keyword evidence="4 7" id="KW-0689">Ribosomal protein</keyword>
<keyword evidence="5 7" id="KW-0687">Ribonucleoprotein</keyword>
<organism evidence="11 12">
    <name type="scientific">Candidatus Berkelbacteria bacterium CG10_big_fil_rev_8_21_14_0_10_43_13</name>
    <dbReference type="NCBI Taxonomy" id="1974514"/>
    <lineage>
        <taxon>Bacteria</taxon>
        <taxon>Candidatus Berkelbacteria</taxon>
    </lineage>
</organism>
<dbReference type="InterPro" id="IPR005712">
    <property type="entry name" value="Ribosomal_uS5_bac-type"/>
</dbReference>
<dbReference type="SUPFAM" id="SSF54211">
    <property type="entry name" value="Ribosomal protein S5 domain 2-like"/>
    <property type="match status" value="1"/>
</dbReference>
<sequence length="206" mass="22145">MKPRSFGSKREPKEFEERVIEIRRVARTVKGGRRIRFRALVVIGNKKGKVGMGIAKANDVAEAVKKAVAQAKKSLIVVPVIGGTIPYDVITKHGGAVVMLKPAASGTSIVAGGAVRAIAELAGITDLLSKMMGSSSKVNNVTATLKAFQSFDKKYTDQVKNFTDKTNELKIAAIETPAKEVEQPAKKPVETPKTTTKAKKTKTDKK</sequence>
<dbReference type="Gene3D" id="3.30.160.20">
    <property type="match status" value="1"/>
</dbReference>
<dbReference type="AlphaFoldDB" id="A0A2H0W6F5"/>
<comment type="function">
    <text evidence="7">With S4 and S12 plays an important role in translational accuracy.</text>
</comment>
<feature type="region of interest" description="Disordered" evidence="9">
    <location>
        <begin position="175"/>
        <end position="206"/>
    </location>
</feature>
<dbReference type="GO" id="GO:0042254">
    <property type="term" value="P:ribosome biogenesis"/>
    <property type="evidence" value="ECO:0007669"/>
    <property type="project" value="UniProtKB-ARBA"/>
</dbReference>
<dbReference type="PROSITE" id="PS50881">
    <property type="entry name" value="S5_DSRBD"/>
    <property type="match status" value="1"/>
</dbReference>
<evidence type="ECO:0000256" key="6">
    <source>
        <dbReference type="ARBA" id="ARBA00035255"/>
    </source>
</evidence>
<evidence type="ECO:0000256" key="4">
    <source>
        <dbReference type="ARBA" id="ARBA00022980"/>
    </source>
</evidence>
<dbReference type="PANTHER" id="PTHR48277">
    <property type="entry name" value="MITOCHONDRIAL RIBOSOMAL PROTEIN S5"/>
    <property type="match status" value="1"/>
</dbReference>
<evidence type="ECO:0000313" key="11">
    <source>
        <dbReference type="EMBL" id="PIS07656.1"/>
    </source>
</evidence>
<dbReference type="InterPro" id="IPR020568">
    <property type="entry name" value="Ribosomal_Su5_D2-typ_SF"/>
</dbReference>
<dbReference type="PROSITE" id="PS00585">
    <property type="entry name" value="RIBOSOMAL_S5"/>
    <property type="match status" value="1"/>
</dbReference>
<dbReference type="Proteomes" id="UP000231382">
    <property type="component" value="Unassembled WGS sequence"/>
</dbReference>
<evidence type="ECO:0000256" key="8">
    <source>
        <dbReference type="RuleBase" id="RU003823"/>
    </source>
</evidence>
<dbReference type="EMBL" id="PEZW01000018">
    <property type="protein sequence ID" value="PIS07656.1"/>
    <property type="molecule type" value="Genomic_DNA"/>
</dbReference>
<dbReference type="Pfam" id="PF00333">
    <property type="entry name" value="Ribosomal_S5"/>
    <property type="match status" value="1"/>
</dbReference>
<dbReference type="Pfam" id="PF03719">
    <property type="entry name" value="Ribosomal_S5_C"/>
    <property type="match status" value="1"/>
</dbReference>
<evidence type="ECO:0000256" key="5">
    <source>
        <dbReference type="ARBA" id="ARBA00023274"/>
    </source>
</evidence>
<dbReference type="GO" id="GO:0015935">
    <property type="term" value="C:small ribosomal subunit"/>
    <property type="evidence" value="ECO:0007669"/>
    <property type="project" value="InterPro"/>
</dbReference>
<comment type="domain">
    <text evidence="7">The N-terminal domain interacts with the head of the 30S subunit; the C-terminal domain interacts with the body and contacts protein S4. The interaction surface between S4 and S5 is involved in control of translational fidelity.</text>
</comment>
<comment type="caution">
    <text evidence="11">The sequence shown here is derived from an EMBL/GenBank/DDBJ whole genome shotgun (WGS) entry which is preliminary data.</text>
</comment>
<dbReference type="InterPro" id="IPR005324">
    <property type="entry name" value="Ribosomal_uS5_C"/>
</dbReference>
<feature type="compositionally biased region" description="Basic and acidic residues" evidence="9">
    <location>
        <begin position="177"/>
        <end position="190"/>
    </location>
</feature>
<gene>
    <name evidence="7" type="primary">rpsE</name>
    <name evidence="11" type="ORF">COT78_02500</name>
</gene>
<dbReference type="InterPro" id="IPR014721">
    <property type="entry name" value="Ribsml_uS5_D2-typ_fold_subgr"/>
</dbReference>
<dbReference type="InterPro" id="IPR013810">
    <property type="entry name" value="Ribosomal_uS5_N"/>
</dbReference>
<proteinExistence type="inferred from homology"/>
<protein>
    <recommendedName>
        <fullName evidence="6 7">Small ribosomal subunit protein uS5</fullName>
    </recommendedName>
</protein>
<dbReference type="GO" id="GO:0019843">
    <property type="term" value="F:rRNA binding"/>
    <property type="evidence" value="ECO:0007669"/>
    <property type="project" value="UniProtKB-UniRule"/>
</dbReference>
<evidence type="ECO:0000256" key="3">
    <source>
        <dbReference type="ARBA" id="ARBA00022884"/>
    </source>
</evidence>
<dbReference type="PANTHER" id="PTHR48277:SF1">
    <property type="entry name" value="MITOCHONDRIAL RIBOSOMAL PROTEIN S5"/>
    <property type="match status" value="1"/>
</dbReference>
<evidence type="ECO:0000256" key="7">
    <source>
        <dbReference type="HAMAP-Rule" id="MF_01307"/>
    </source>
</evidence>
<evidence type="ECO:0000259" key="10">
    <source>
        <dbReference type="PROSITE" id="PS50881"/>
    </source>
</evidence>
<dbReference type="GO" id="GO:0006412">
    <property type="term" value="P:translation"/>
    <property type="evidence" value="ECO:0007669"/>
    <property type="project" value="UniProtKB-UniRule"/>
</dbReference>
<dbReference type="SUPFAM" id="SSF54768">
    <property type="entry name" value="dsRNA-binding domain-like"/>
    <property type="match status" value="1"/>
</dbReference>
<evidence type="ECO:0000256" key="9">
    <source>
        <dbReference type="SAM" id="MobiDB-lite"/>
    </source>
</evidence>
<feature type="compositionally biased region" description="Basic residues" evidence="9">
    <location>
        <begin position="196"/>
        <end position="206"/>
    </location>
</feature>
<name>A0A2H0W6F5_9BACT</name>
<comment type="subunit">
    <text evidence="7">Part of the 30S ribosomal subunit. Contacts proteins S4 and S8.</text>
</comment>
<accession>A0A2H0W6F5</accession>
<comment type="similarity">
    <text evidence="1 7 8">Belongs to the universal ribosomal protein uS5 family.</text>
</comment>
<comment type="function">
    <text evidence="7">Located at the back of the 30S subunit body where it stabilizes the conformation of the head with respect to the body.</text>
</comment>
<keyword evidence="3 7" id="KW-0694">RNA-binding</keyword>
<evidence type="ECO:0000256" key="2">
    <source>
        <dbReference type="ARBA" id="ARBA00022730"/>
    </source>
</evidence>
<keyword evidence="2 7" id="KW-0699">rRNA-binding</keyword>
<dbReference type="NCBIfam" id="TIGR01021">
    <property type="entry name" value="rpsE_bact"/>
    <property type="match status" value="1"/>
</dbReference>
<dbReference type="FunFam" id="3.30.160.20:FF:000001">
    <property type="entry name" value="30S ribosomal protein S5"/>
    <property type="match status" value="1"/>
</dbReference>
<dbReference type="InterPro" id="IPR000851">
    <property type="entry name" value="Ribosomal_uS5"/>
</dbReference>
<dbReference type="InterPro" id="IPR018192">
    <property type="entry name" value="Ribosomal_uS5_N_CS"/>
</dbReference>
<dbReference type="HAMAP" id="MF_01307_B">
    <property type="entry name" value="Ribosomal_uS5_B"/>
    <property type="match status" value="1"/>
</dbReference>
<evidence type="ECO:0000256" key="1">
    <source>
        <dbReference type="ARBA" id="ARBA00008945"/>
    </source>
</evidence>
<dbReference type="GO" id="GO:0003735">
    <property type="term" value="F:structural constituent of ribosome"/>
    <property type="evidence" value="ECO:0007669"/>
    <property type="project" value="UniProtKB-UniRule"/>
</dbReference>
<evidence type="ECO:0000313" key="12">
    <source>
        <dbReference type="Proteomes" id="UP000231382"/>
    </source>
</evidence>
<reference evidence="12" key="1">
    <citation type="submission" date="2017-09" db="EMBL/GenBank/DDBJ databases">
        <title>Depth-based differentiation of microbial function through sediment-hosted aquifers and enrichment of novel symbionts in the deep terrestrial subsurface.</title>
        <authorList>
            <person name="Probst A.J."/>
            <person name="Ladd B."/>
            <person name="Jarett J.K."/>
            <person name="Geller-Mcgrath D.E."/>
            <person name="Sieber C.M.K."/>
            <person name="Emerson J.B."/>
            <person name="Anantharaman K."/>
            <person name="Thomas B.C."/>
            <person name="Malmstrom R."/>
            <person name="Stieglmeier M."/>
            <person name="Klingl A."/>
            <person name="Woyke T."/>
            <person name="Ryan C.M."/>
            <person name="Banfield J.F."/>
        </authorList>
    </citation>
    <scope>NUCLEOTIDE SEQUENCE [LARGE SCALE GENOMIC DNA]</scope>
</reference>
<feature type="domain" description="S5 DRBM" evidence="10">
    <location>
        <begin position="15"/>
        <end position="78"/>
    </location>
</feature>
<dbReference type="FunFam" id="3.30.230.10:FF:000002">
    <property type="entry name" value="30S ribosomal protein S5"/>
    <property type="match status" value="1"/>
</dbReference>